<evidence type="ECO:0000259" key="2">
    <source>
        <dbReference type="Pfam" id="PF03551"/>
    </source>
</evidence>
<keyword evidence="4" id="KW-1185">Reference proteome</keyword>
<feature type="compositionally biased region" description="Basic and acidic residues" evidence="1">
    <location>
        <begin position="41"/>
        <end position="51"/>
    </location>
</feature>
<comment type="caution">
    <text evidence="3">The sequence shown here is derived from an EMBL/GenBank/DDBJ whole genome shotgun (WGS) entry which is preliminary data.</text>
</comment>
<reference evidence="4" key="1">
    <citation type="submission" date="2017-12" db="EMBL/GenBank/DDBJ databases">
        <title>Draft genome sequence of Telmatospirillum siberiense 26-4b1T, an acidotolerant peatland alphaproteobacterium potentially involved in sulfur cycling.</title>
        <authorList>
            <person name="Hausmann B."/>
            <person name="Pjevac P."/>
            <person name="Schreck K."/>
            <person name="Herbold C.W."/>
            <person name="Daims H."/>
            <person name="Wagner M."/>
            <person name="Pester M."/>
            <person name="Loy A."/>
        </authorList>
    </citation>
    <scope>NUCLEOTIDE SEQUENCE [LARGE SCALE GENOMIC DNA]</scope>
    <source>
        <strain evidence="4">26-4b1</strain>
    </source>
</reference>
<proteinExistence type="predicted"/>
<dbReference type="InterPro" id="IPR036390">
    <property type="entry name" value="WH_DNA-bd_sf"/>
</dbReference>
<gene>
    <name evidence="3" type="ORF">CWS72_07140</name>
</gene>
<evidence type="ECO:0000313" key="4">
    <source>
        <dbReference type="Proteomes" id="UP000233293"/>
    </source>
</evidence>
<dbReference type="Pfam" id="PF03551">
    <property type="entry name" value="PadR"/>
    <property type="match status" value="1"/>
</dbReference>
<dbReference type="PANTHER" id="PTHR43252">
    <property type="entry name" value="TRANSCRIPTIONAL REGULATOR YQJI"/>
    <property type="match status" value="1"/>
</dbReference>
<dbReference type="InterPro" id="IPR036388">
    <property type="entry name" value="WH-like_DNA-bd_sf"/>
</dbReference>
<dbReference type="Gene3D" id="1.10.10.10">
    <property type="entry name" value="Winged helix-like DNA-binding domain superfamily/Winged helix DNA-binding domain"/>
    <property type="match status" value="1"/>
</dbReference>
<dbReference type="InterPro" id="IPR005149">
    <property type="entry name" value="Tscrpt_reg_PadR_N"/>
</dbReference>
<dbReference type="SUPFAM" id="SSF46785">
    <property type="entry name" value="Winged helix' DNA-binding domain"/>
    <property type="match status" value="1"/>
</dbReference>
<dbReference type="OrthoDB" id="9814826at2"/>
<sequence>MPCDNQKHSPGRHGHHSYRDQISSDGPRDGGEGGHAGCRHAHGDFRQERGHGGGGRMRGGRLGRFFEHGDLRFVVLGLIAEKPRHGYEIIKAIEDSVGGAYSPSPGTIYPTLTLLEEQGYIAMEASEDSKKSYAMTPDGRAFLETNRPIVDALRARMATMTEDGPAPQIIRAMENLKLALRLRLGRGPLTGEQIAHIAEVLDRTAGEIERS</sequence>
<evidence type="ECO:0000313" key="3">
    <source>
        <dbReference type="EMBL" id="PKU25432.1"/>
    </source>
</evidence>
<organism evidence="3 4">
    <name type="scientific">Telmatospirillum siberiense</name>
    <dbReference type="NCBI Taxonomy" id="382514"/>
    <lineage>
        <taxon>Bacteria</taxon>
        <taxon>Pseudomonadati</taxon>
        <taxon>Pseudomonadota</taxon>
        <taxon>Alphaproteobacteria</taxon>
        <taxon>Rhodospirillales</taxon>
        <taxon>Rhodospirillaceae</taxon>
        <taxon>Telmatospirillum</taxon>
    </lineage>
</organism>
<feature type="domain" description="Transcription regulator PadR N-terminal" evidence="2">
    <location>
        <begin position="75"/>
        <end position="144"/>
    </location>
</feature>
<feature type="region of interest" description="Disordered" evidence="1">
    <location>
        <begin position="1"/>
        <end position="56"/>
    </location>
</feature>
<protein>
    <submittedName>
        <fullName evidence="3">PadR family transcriptional regulator</fullName>
    </submittedName>
</protein>
<evidence type="ECO:0000256" key="1">
    <source>
        <dbReference type="SAM" id="MobiDB-lite"/>
    </source>
</evidence>
<name>A0A2N3PYE4_9PROT</name>
<dbReference type="PANTHER" id="PTHR43252:SF7">
    <property type="entry name" value="TRANSCRIPTIONAL REGULATOR YQJI"/>
    <property type="match status" value="1"/>
</dbReference>
<dbReference type="EMBL" id="PIUM01000005">
    <property type="protein sequence ID" value="PKU25432.1"/>
    <property type="molecule type" value="Genomic_DNA"/>
</dbReference>
<accession>A0A2N3PYE4</accession>
<dbReference type="Proteomes" id="UP000233293">
    <property type="component" value="Unassembled WGS sequence"/>
</dbReference>
<dbReference type="AlphaFoldDB" id="A0A2N3PYE4"/>